<proteinExistence type="inferred from homology"/>
<dbReference type="SMART" id="SM00182">
    <property type="entry name" value="CULLIN"/>
    <property type="match status" value="1"/>
</dbReference>
<comment type="pathway">
    <text evidence="1">Protein modification; protein ubiquitination.</text>
</comment>
<evidence type="ECO:0000256" key="2">
    <source>
        <dbReference type="ARBA" id="ARBA00006019"/>
    </source>
</evidence>
<dbReference type="SUPFAM" id="SSF46785">
    <property type="entry name" value="Winged helix' DNA-binding domain"/>
    <property type="match status" value="1"/>
</dbReference>
<evidence type="ECO:0000256" key="7">
    <source>
        <dbReference type="ARBA" id="ARBA00069612"/>
    </source>
</evidence>
<evidence type="ECO:0000256" key="5">
    <source>
        <dbReference type="ARBA" id="ARBA00022786"/>
    </source>
</evidence>
<dbReference type="SUPFAM" id="SSF74788">
    <property type="entry name" value="Cullin repeat-like"/>
    <property type="match status" value="1"/>
</dbReference>
<dbReference type="Proteomes" id="UP000620104">
    <property type="component" value="Unassembled WGS sequence"/>
</dbReference>
<organism evidence="12 13">
    <name type="scientific">Naganishia liquefaciens</name>
    <dbReference type="NCBI Taxonomy" id="104408"/>
    <lineage>
        <taxon>Eukaryota</taxon>
        <taxon>Fungi</taxon>
        <taxon>Dikarya</taxon>
        <taxon>Basidiomycota</taxon>
        <taxon>Agaricomycotina</taxon>
        <taxon>Tremellomycetes</taxon>
        <taxon>Filobasidiales</taxon>
        <taxon>Filobasidiaceae</taxon>
        <taxon>Naganishia</taxon>
    </lineage>
</organism>
<evidence type="ECO:0000256" key="9">
    <source>
        <dbReference type="RuleBase" id="RU003829"/>
    </source>
</evidence>
<reference evidence="12" key="1">
    <citation type="submission" date="2020-07" db="EMBL/GenBank/DDBJ databases">
        <title>Draft Genome Sequence of a Deep-Sea Yeast, Naganishia (Cryptococcus) liquefaciens strain N6.</title>
        <authorList>
            <person name="Han Y.W."/>
            <person name="Kajitani R."/>
            <person name="Morimoto H."/>
            <person name="Parhat M."/>
            <person name="Tsubouchi H."/>
            <person name="Bakenova O."/>
            <person name="Ogata M."/>
            <person name="Argunhan B."/>
            <person name="Aoki R."/>
            <person name="Kajiwara S."/>
            <person name="Itoh T."/>
            <person name="Iwasaki H."/>
        </authorList>
    </citation>
    <scope>NUCLEOTIDE SEQUENCE</scope>
    <source>
        <strain evidence="12">N6</strain>
    </source>
</reference>
<name>A0A8H3TS18_9TREE</name>
<dbReference type="FunFam" id="1.20.1310.10:FF:000029">
    <property type="entry name" value="Cullin homolog 1"/>
    <property type="match status" value="1"/>
</dbReference>
<dbReference type="FunFam" id="1.10.10.10:FF:000161">
    <property type="entry name" value="Cullin 1"/>
    <property type="match status" value="1"/>
</dbReference>
<dbReference type="InterPro" id="IPR001373">
    <property type="entry name" value="Cullin_N"/>
</dbReference>
<keyword evidence="3" id="KW-0488">Methylation</keyword>
<dbReference type="GO" id="GO:0006915">
    <property type="term" value="P:apoptotic process"/>
    <property type="evidence" value="ECO:0007669"/>
    <property type="project" value="UniProtKB-ARBA"/>
</dbReference>
<dbReference type="GO" id="GO:0070936">
    <property type="term" value="P:protein K48-linked ubiquitination"/>
    <property type="evidence" value="ECO:0007669"/>
    <property type="project" value="UniProtKB-ARBA"/>
</dbReference>
<dbReference type="SUPFAM" id="SSF75632">
    <property type="entry name" value="Cullin homology domain"/>
    <property type="match status" value="1"/>
</dbReference>
<dbReference type="Gene3D" id="1.10.10.10">
    <property type="entry name" value="Winged helix-like DNA-binding domain superfamily/Winged helix DNA-binding domain"/>
    <property type="match status" value="2"/>
</dbReference>
<dbReference type="PROSITE" id="PS01256">
    <property type="entry name" value="CULLIN_1"/>
    <property type="match status" value="1"/>
</dbReference>
<comment type="caution">
    <text evidence="12">The sequence shown here is derived from an EMBL/GenBank/DDBJ whole genome shotgun (WGS) entry which is preliminary data.</text>
</comment>
<dbReference type="GO" id="GO:0019005">
    <property type="term" value="C:SCF ubiquitin ligase complex"/>
    <property type="evidence" value="ECO:0007669"/>
    <property type="project" value="UniProtKB-ARBA"/>
</dbReference>
<keyword evidence="5" id="KW-0833">Ubl conjugation pathway</keyword>
<evidence type="ECO:0000313" key="12">
    <source>
        <dbReference type="EMBL" id="GHJ86386.1"/>
    </source>
</evidence>
<dbReference type="Pfam" id="PF10557">
    <property type="entry name" value="Cullin_Nedd8"/>
    <property type="match status" value="1"/>
</dbReference>
<dbReference type="InterPro" id="IPR016159">
    <property type="entry name" value="Cullin_repeat-like_dom_sf"/>
</dbReference>
<keyword evidence="13" id="KW-1185">Reference proteome</keyword>
<keyword evidence="6" id="KW-0832">Ubl conjugation</keyword>
<dbReference type="Pfam" id="PF00888">
    <property type="entry name" value="Cullin"/>
    <property type="match status" value="1"/>
</dbReference>
<evidence type="ECO:0000256" key="4">
    <source>
        <dbReference type="ARBA" id="ARBA00022499"/>
    </source>
</evidence>
<dbReference type="InterPro" id="IPR036317">
    <property type="entry name" value="Cullin_homology_sf"/>
</dbReference>
<dbReference type="GO" id="GO:0031625">
    <property type="term" value="F:ubiquitin protein ligase binding"/>
    <property type="evidence" value="ECO:0007669"/>
    <property type="project" value="InterPro"/>
</dbReference>
<dbReference type="InterPro" id="IPR036390">
    <property type="entry name" value="WH_DNA-bd_sf"/>
</dbReference>
<comment type="similarity">
    <text evidence="2 8 9">Belongs to the cullin family.</text>
</comment>
<accession>A0A8H3TS18</accession>
<dbReference type="FunFam" id="1.10.10.10:FF:000014">
    <property type="entry name" value="Cullin 1"/>
    <property type="match status" value="1"/>
</dbReference>
<dbReference type="AlphaFoldDB" id="A0A8H3TS18"/>
<evidence type="ECO:0000256" key="8">
    <source>
        <dbReference type="PROSITE-ProRule" id="PRU00330"/>
    </source>
</evidence>
<dbReference type="OrthoDB" id="27073at2759"/>
<feature type="region of interest" description="Disordered" evidence="10">
    <location>
        <begin position="1"/>
        <end position="20"/>
    </location>
</feature>
<dbReference type="PROSITE" id="PS50069">
    <property type="entry name" value="CULLIN_2"/>
    <property type="match status" value="1"/>
</dbReference>
<dbReference type="InterPro" id="IPR016157">
    <property type="entry name" value="Cullin_CS"/>
</dbReference>
<dbReference type="InterPro" id="IPR016158">
    <property type="entry name" value="Cullin_homology"/>
</dbReference>
<evidence type="ECO:0000313" key="13">
    <source>
        <dbReference type="Proteomes" id="UP000620104"/>
    </source>
</evidence>
<keyword evidence="4" id="KW-1017">Isopeptide bond</keyword>
<dbReference type="Gene3D" id="1.20.1310.10">
    <property type="entry name" value="Cullin Repeats"/>
    <property type="match status" value="4"/>
</dbReference>
<dbReference type="FunFam" id="1.20.1310.10:FF:000011">
    <property type="entry name" value="Cullin 1"/>
    <property type="match status" value="1"/>
</dbReference>
<evidence type="ECO:0000256" key="10">
    <source>
        <dbReference type="SAM" id="MobiDB-lite"/>
    </source>
</evidence>
<feature type="domain" description="Cullin family profile" evidence="11">
    <location>
        <begin position="433"/>
        <end position="663"/>
    </location>
</feature>
<evidence type="ECO:0000256" key="3">
    <source>
        <dbReference type="ARBA" id="ARBA00022481"/>
    </source>
</evidence>
<gene>
    <name evidence="12" type="ORF">NliqN6_2788</name>
</gene>
<sequence length="782" mass="89050">MAANPKGNIEPVAEEPSRGPPVSADLATAWGFLEAGVDRIMLNFTAGMTNHYYVLCYTTCYNYCTNTKGIAASGLGGRGPHSRSSANVMGSDLYNKLTDYFKRHIARLRKECENLSDIALIQYYYQEWISYTRGANYVSRLFTYLNRYWVKREKDEGRKGVYPVYILALMQWREYMFNQLVLRNNKLVKAVLQQIENHRNGEEVDTTLLKGVIDSIVTLGIHDDNGQQKASLDLYRDKFQVHFLAETEEYYKKESQAFLADNSISDYLKKVETRLEEESRRVDLYLHSSTNKGLMGRCDHALIIDHMPLLQEEFQKMLDADRNEDLARIWSLLARIPEGLNPLRETFEAHVKKSGLAAIDGVAAATTAASAEPGAKPEQVDHAAYIQALLSVHKKNAEVVEKAFKGEKGFGEALGRACKQYCNHNAIATTTSRSPELLALYVNQVLSKGNKEASDDANMEESLNEAMTIFKYIDDKDVFQKFYSKNLANRLVRQRSASDEAEASMISKLKEVCGVDYTIRLQKMVQDVTLSKETTAEFKERMRQGGDAQDIDFSIIVGSTVNWPLNPQQTEFSIPKQLAPIYERFKGFYTTNHSGRKLTWLWQLSNNEIKMTFTKPNYILMASSYQTAVLLQFNDTHSLSYAELSEATNLADAQLKPVLNLLVKAKLLLVDGDQYDLNTNFKSKKIRININQAIRAEQKQESNDVMKAIDEDRKFVYQATIVRIMKMRKTLNHQALVQETVSMISPQFVPKVSHIKQAIDHLIDKEYLERAEGSRDTYNYLA</sequence>
<evidence type="ECO:0000256" key="6">
    <source>
        <dbReference type="ARBA" id="ARBA00022843"/>
    </source>
</evidence>
<dbReference type="Gene3D" id="4.10.1030.10">
    <property type="entry name" value="Ring Box Chain A, domain 5"/>
    <property type="match status" value="1"/>
</dbReference>
<evidence type="ECO:0000259" key="11">
    <source>
        <dbReference type="PROSITE" id="PS50069"/>
    </source>
</evidence>
<dbReference type="PANTHER" id="PTHR11932">
    <property type="entry name" value="CULLIN"/>
    <property type="match status" value="1"/>
</dbReference>
<dbReference type="InterPro" id="IPR059120">
    <property type="entry name" value="Cullin-like_AB"/>
</dbReference>
<protein>
    <recommendedName>
        <fullName evidence="7">Cullin-1</fullName>
    </recommendedName>
</protein>
<evidence type="ECO:0000256" key="1">
    <source>
        <dbReference type="ARBA" id="ARBA00004906"/>
    </source>
</evidence>
<dbReference type="InterPro" id="IPR045093">
    <property type="entry name" value="Cullin"/>
</dbReference>
<dbReference type="InterPro" id="IPR019559">
    <property type="entry name" value="Cullin_neddylation_domain"/>
</dbReference>
<dbReference type="GO" id="GO:0031146">
    <property type="term" value="P:SCF-dependent proteasomal ubiquitin-dependent protein catabolic process"/>
    <property type="evidence" value="ECO:0007669"/>
    <property type="project" value="UniProtKB-ARBA"/>
</dbReference>
<dbReference type="EMBL" id="BLZA01000018">
    <property type="protein sequence ID" value="GHJ86386.1"/>
    <property type="molecule type" value="Genomic_DNA"/>
</dbReference>
<dbReference type="InterPro" id="IPR036388">
    <property type="entry name" value="WH-like_DNA-bd_sf"/>
</dbReference>
<dbReference type="FunFam" id="1.20.1310.10:FF:000002">
    <property type="entry name" value="cullin-3 isoform X1"/>
    <property type="match status" value="1"/>
</dbReference>
<dbReference type="Pfam" id="PF26557">
    <property type="entry name" value="Cullin_AB"/>
    <property type="match status" value="1"/>
</dbReference>
<dbReference type="FunFam" id="1.20.1310.10:FF:000019">
    <property type="entry name" value="Cullin 1"/>
    <property type="match status" value="1"/>
</dbReference>
<dbReference type="SMART" id="SM00884">
    <property type="entry name" value="Cullin_Nedd8"/>
    <property type="match status" value="1"/>
</dbReference>